<dbReference type="OrthoDB" id="9774579at2"/>
<evidence type="ECO:0000313" key="2">
    <source>
        <dbReference type="EMBL" id="RRN43983.1"/>
    </source>
</evidence>
<dbReference type="AlphaFoldDB" id="A0A426FMS8"/>
<dbReference type="Proteomes" id="UP000270261">
    <property type="component" value="Unassembled WGS sequence"/>
</dbReference>
<evidence type="ECO:0000313" key="3">
    <source>
        <dbReference type="Proteomes" id="UP000270261"/>
    </source>
</evidence>
<dbReference type="InterPro" id="IPR015943">
    <property type="entry name" value="WD40/YVTN_repeat-like_dom_sf"/>
</dbReference>
<name>A0A426FMS8_9BURK</name>
<dbReference type="SUPFAM" id="SSF63829">
    <property type="entry name" value="Calcium-dependent phosphotriesterase"/>
    <property type="match status" value="1"/>
</dbReference>
<sequence length="703" mass="74175">MPFDLDDRRTRVPAPRAGLRPLAAFLAALMLPVGIGLASGALAAASRDASSDSADAESTGSTGSTEGQGQQNTQATEQGGSAAAGGAAADPTPAAPDAAQLQAAGFADHGVPTQVAQTRGIVSTTGPAGEDVVLTWLQDWRGGFSLMMVNATTGATEQFQTPFDPNGDEPAAVYLSSKNRFYTLFNNYFIEFDVATKRFSFVGQTQGKTAMSLTEDGGGRIWAATYPNNQLVAYTPDSGAVEEYGAVANESWAQYPRSIAVDQQGWVYVGTGMAASQIYAFNPTSRTAQPLIPTPQRISGQAVVTQADTNVVYGSNGNGRYILSNGKATGLGPNDKTAASSLKTGAQNLTDRNFPSGRRLVDIDMHTRRLVTRSPDGQNQEVAFDYTTEGASLTFVCTMEDGTVCGGTRFPMHTFMLPAAQGSTFDSKRVNRQPNVMVPVGKRLYVGAYPDGELLQEKNDGQNEYNDVLQANPSINRPHALLAQRSGALMVMAGTPEYGMTGGGMVFWNRINGDRAAIDHTQLIPDHSVQALIELPNGTLLGGTTVKPGTGGVTKGGDSGELFLMDPNTHQVSWHGAPVKGARTITDLVVAPDGLVYGIADSVDLFAFNPETHQVVSAKNFSRQLGTAAVFAQGTRAFVKTAGAGGAETVYVLLHDGIARLDTASHTLARVVQSPMRITVGGAAANGRIYFGSNNHLYSWQIQ</sequence>
<evidence type="ECO:0000256" key="1">
    <source>
        <dbReference type="SAM" id="MobiDB-lite"/>
    </source>
</evidence>
<protein>
    <submittedName>
        <fullName evidence="2">Uncharacterized protein</fullName>
    </submittedName>
</protein>
<dbReference type="Gene3D" id="2.130.10.10">
    <property type="entry name" value="YVTN repeat-like/Quinoprotein amine dehydrogenase"/>
    <property type="match status" value="1"/>
</dbReference>
<feature type="region of interest" description="Disordered" evidence="1">
    <location>
        <begin position="51"/>
        <end position="96"/>
    </location>
</feature>
<organism evidence="2 3">
    <name type="scientific">Lautropia dentalis</name>
    <dbReference type="NCBI Taxonomy" id="2490857"/>
    <lineage>
        <taxon>Bacteria</taxon>
        <taxon>Pseudomonadati</taxon>
        <taxon>Pseudomonadota</taxon>
        <taxon>Betaproteobacteria</taxon>
        <taxon>Burkholderiales</taxon>
        <taxon>Burkholderiaceae</taxon>
        <taxon>Lautropia</taxon>
    </lineage>
</organism>
<comment type="caution">
    <text evidence="2">The sequence shown here is derived from an EMBL/GenBank/DDBJ whole genome shotgun (WGS) entry which is preliminary data.</text>
</comment>
<dbReference type="RefSeq" id="WP_125096182.1">
    <property type="nucleotide sequence ID" value="NZ_RRUE01000002.1"/>
</dbReference>
<proteinExistence type="predicted"/>
<dbReference type="EMBL" id="RRUE01000002">
    <property type="protein sequence ID" value="RRN43983.1"/>
    <property type="molecule type" value="Genomic_DNA"/>
</dbReference>
<dbReference type="SUPFAM" id="SSF50969">
    <property type="entry name" value="YVTN repeat-like/Quinoprotein amine dehydrogenase"/>
    <property type="match status" value="1"/>
</dbReference>
<keyword evidence="3" id="KW-1185">Reference proteome</keyword>
<accession>A0A426FMS8</accession>
<dbReference type="InterPro" id="IPR011044">
    <property type="entry name" value="Quino_amine_DH_bsu"/>
</dbReference>
<reference evidence="2 3" key="1">
    <citation type="submission" date="2018-11" db="EMBL/GenBank/DDBJ databases">
        <title>Genome sequencing of Lautropia sp. KCOM 2505 (= ChDC F240).</title>
        <authorList>
            <person name="Kook J.-K."/>
            <person name="Park S.-N."/>
            <person name="Lim Y.K."/>
        </authorList>
    </citation>
    <scope>NUCLEOTIDE SEQUENCE [LARGE SCALE GENOMIC DNA]</scope>
    <source>
        <strain evidence="2 3">KCOM 2505</strain>
    </source>
</reference>
<gene>
    <name evidence="2" type="ORF">EHV23_11390</name>
</gene>